<dbReference type="EMBL" id="CAKLBY020000086">
    <property type="protein sequence ID" value="CAK7925219.1"/>
    <property type="molecule type" value="Genomic_DNA"/>
</dbReference>
<proteinExistence type="predicted"/>
<reference evidence="2" key="1">
    <citation type="submission" date="2024-01" db="EMBL/GenBank/DDBJ databases">
        <authorList>
            <person name="Webb A."/>
        </authorList>
    </citation>
    <scope>NUCLEOTIDE SEQUENCE</scope>
    <source>
        <strain evidence="2">Pm1</strain>
    </source>
</reference>
<dbReference type="Proteomes" id="UP001162060">
    <property type="component" value="Unassembled WGS sequence"/>
</dbReference>
<feature type="chain" id="PRO_5043920433" evidence="1">
    <location>
        <begin position="18"/>
        <end position="44"/>
    </location>
</feature>
<protein>
    <submittedName>
        <fullName evidence="2">Uncharacterized protein</fullName>
    </submittedName>
</protein>
<name>A0AAV1TS18_9STRA</name>
<keyword evidence="1" id="KW-0732">Signal</keyword>
<comment type="caution">
    <text evidence="2">The sequence shown here is derived from an EMBL/GenBank/DDBJ whole genome shotgun (WGS) entry which is preliminary data.</text>
</comment>
<accession>A0AAV1TS18</accession>
<sequence>MKLLLGAIGAGTLLLLSELSMIDESSPVVPVEYPNAEIEEGTDF</sequence>
<feature type="signal peptide" evidence="1">
    <location>
        <begin position="1"/>
        <end position="17"/>
    </location>
</feature>
<organism evidence="2 3">
    <name type="scientific">Peronospora matthiolae</name>
    <dbReference type="NCBI Taxonomy" id="2874970"/>
    <lineage>
        <taxon>Eukaryota</taxon>
        <taxon>Sar</taxon>
        <taxon>Stramenopiles</taxon>
        <taxon>Oomycota</taxon>
        <taxon>Peronosporomycetes</taxon>
        <taxon>Peronosporales</taxon>
        <taxon>Peronosporaceae</taxon>
        <taxon>Peronospora</taxon>
    </lineage>
</organism>
<evidence type="ECO:0000313" key="2">
    <source>
        <dbReference type="EMBL" id="CAK7925219.1"/>
    </source>
</evidence>
<evidence type="ECO:0000313" key="3">
    <source>
        <dbReference type="Proteomes" id="UP001162060"/>
    </source>
</evidence>
<gene>
    <name evidence="2" type="ORF">PM001_LOCUS10369</name>
</gene>
<dbReference type="AlphaFoldDB" id="A0AAV1TS18"/>
<evidence type="ECO:0000256" key="1">
    <source>
        <dbReference type="SAM" id="SignalP"/>
    </source>
</evidence>